<dbReference type="CDD" id="cd15482">
    <property type="entry name" value="Sialidase_non-viral"/>
    <property type="match status" value="1"/>
</dbReference>
<evidence type="ECO:0000256" key="1">
    <source>
        <dbReference type="SAM" id="SignalP"/>
    </source>
</evidence>
<dbReference type="OrthoDB" id="9764804at2"/>
<dbReference type="RefSeq" id="WP_141650895.1">
    <property type="nucleotide sequence ID" value="NZ_CVRB01000004.1"/>
</dbReference>
<dbReference type="AlphaFoldDB" id="A0A0U1P1X6"/>
<sequence precursor="true">MKKKLILSIVMSVLIISGCAHESSKQNEQTEESKTEMKYEIVQAQSLKMNQIYGIGFPGNDQALYVAANGGLNMYKDNKWYETTTYHHDYIGFQAVDNGFIASGHPQKGTGLKDPLGLVQSTDKGKSISKLAFYGQKNFHFTAASFTGNDIYVIGEQPSDDLSLGVNYSEDNGKTWKKSAYKGFNADSFGMIAVHNKDGAKMAMATRSGIFYSEDNGNTMKRITDPVMITALTFSGDSILYSSVENNQILLKMIQPTTGELTDVKFPFLDYENPITYLAVNPKNENQMAFSTYKNDVYESMDGGKNWSNLIKDGKIEQN</sequence>
<proteinExistence type="predicted"/>
<dbReference type="NCBIfam" id="NF045728">
    <property type="entry name" value="glycosyl_F510_1955"/>
    <property type="match status" value="1"/>
</dbReference>
<dbReference type="STRING" id="1499688.BN000_04225"/>
<dbReference type="PROSITE" id="PS51257">
    <property type="entry name" value="PROKAR_LIPOPROTEIN"/>
    <property type="match status" value="1"/>
</dbReference>
<evidence type="ECO:0000313" key="2">
    <source>
        <dbReference type="EMBL" id="CRK84223.1"/>
    </source>
</evidence>
<feature type="chain" id="PRO_5006712465" evidence="1">
    <location>
        <begin position="23"/>
        <end position="319"/>
    </location>
</feature>
<keyword evidence="3" id="KW-1185">Reference proteome</keyword>
<dbReference type="Gene3D" id="2.130.10.10">
    <property type="entry name" value="YVTN repeat-like/Quinoprotein amine dehydrogenase"/>
    <property type="match status" value="2"/>
</dbReference>
<organism evidence="2 3">
    <name type="scientific">Neobacillus massiliamazoniensis</name>
    <dbReference type="NCBI Taxonomy" id="1499688"/>
    <lineage>
        <taxon>Bacteria</taxon>
        <taxon>Bacillati</taxon>
        <taxon>Bacillota</taxon>
        <taxon>Bacilli</taxon>
        <taxon>Bacillales</taxon>
        <taxon>Bacillaceae</taxon>
        <taxon>Neobacillus</taxon>
    </lineage>
</organism>
<dbReference type="SUPFAM" id="SSF110296">
    <property type="entry name" value="Oligoxyloglucan reducing end-specific cellobiohydrolase"/>
    <property type="match status" value="1"/>
</dbReference>
<dbReference type="InterPro" id="IPR054817">
    <property type="entry name" value="Glycosyl_F510_1955-like"/>
</dbReference>
<dbReference type="EMBL" id="CVRB01000004">
    <property type="protein sequence ID" value="CRK84223.1"/>
    <property type="molecule type" value="Genomic_DNA"/>
</dbReference>
<keyword evidence="1" id="KW-0732">Signal</keyword>
<gene>
    <name evidence="2" type="ORF">BN000_04225</name>
</gene>
<accession>A0A0U1P1X6</accession>
<evidence type="ECO:0000313" key="3">
    <source>
        <dbReference type="Proteomes" id="UP000199087"/>
    </source>
</evidence>
<dbReference type="InterPro" id="IPR015943">
    <property type="entry name" value="WD40/YVTN_repeat-like_dom_sf"/>
</dbReference>
<reference evidence="3" key="1">
    <citation type="submission" date="2015-05" db="EMBL/GenBank/DDBJ databases">
        <authorList>
            <person name="Urmite Genomes"/>
        </authorList>
    </citation>
    <scope>NUCLEOTIDE SEQUENCE [LARGE SCALE GENOMIC DNA]</scope>
    <source>
        <strain evidence="3">LF1</strain>
    </source>
</reference>
<feature type="signal peptide" evidence="1">
    <location>
        <begin position="1"/>
        <end position="22"/>
    </location>
</feature>
<name>A0A0U1P1X6_9BACI</name>
<protein>
    <submittedName>
        <fullName evidence="2">Group-specific protein</fullName>
    </submittedName>
</protein>
<dbReference type="Proteomes" id="UP000199087">
    <property type="component" value="Unassembled WGS sequence"/>
</dbReference>